<evidence type="ECO:0000313" key="1">
    <source>
        <dbReference type="EMBL" id="STC97710.1"/>
    </source>
</evidence>
<dbReference type="RefSeq" id="WP_115172392.1">
    <property type="nucleotide sequence ID" value="NZ_UFYD01000001.1"/>
</dbReference>
<dbReference type="Proteomes" id="UP000254876">
    <property type="component" value="Unassembled WGS sequence"/>
</dbReference>
<dbReference type="EMBL" id="UFYD01000001">
    <property type="protein sequence ID" value="STC97710.1"/>
    <property type="molecule type" value="Genomic_DNA"/>
</dbReference>
<protein>
    <submittedName>
        <fullName evidence="1">Uncharacterized protein</fullName>
    </submittedName>
</protein>
<evidence type="ECO:0000313" key="2">
    <source>
        <dbReference type="Proteomes" id="UP000254876"/>
    </source>
</evidence>
<organism evidence="1 2">
    <name type="scientific">Elizabethkingia anophelis</name>
    <dbReference type="NCBI Taxonomy" id="1117645"/>
    <lineage>
        <taxon>Bacteria</taxon>
        <taxon>Pseudomonadati</taxon>
        <taxon>Bacteroidota</taxon>
        <taxon>Flavobacteriia</taxon>
        <taxon>Flavobacteriales</taxon>
        <taxon>Weeksellaceae</taxon>
        <taxon>Elizabethkingia</taxon>
    </lineage>
</organism>
<dbReference type="AlphaFoldDB" id="A0A7Z7PXV5"/>
<gene>
    <name evidence="1" type="ORF">NCTC10588_00965</name>
</gene>
<name>A0A7Z7PXV5_9FLAO</name>
<proteinExistence type="predicted"/>
<sequence length="95" mass="10871">MKRLEEILKTHCPSMDRLFLDGKGVAFREKIFDAMRDYAREVAQASLEKAAENANIKYHDGHNKLYKAVKHVQIGADNIQIDKESITNESNIILI</sequence>
<comment type="caution">
    <text evidence="1">The sequence shown here is derived from an EMBL/GenBank/DDBJ whole genome shotgun (WGS) entry which is preliminary data.</text>
</comment>
<reference evidence="1 2" key="1">
    <citation type="submission" date="2018-06" db="EMBL/GenBank/DDBJ databases">
        <authorList>
            <consortium name="Pathogen Informatics"/>
            <person name="Doyle S."/>
        </authorList>
    </citation>
    <scope>NUCLEOTIDE SEQUENCE [LARGE SCALE GENOMIC DNA]</scope>
    <source>
        <strain evidence="1 2">NCTC10588</strain>
    </source>
</reference>
<accession>A0A7Z7PXV5</accession>